<gene>
    <name evidence="1" type="ORF">Patl1_22950</name>
</gene>
<protein>
    <submittedName>
        <fullName evidence="1">Uncharacterized protein</fullName>
    </submittedName>
</protein>
<organism evidence="1 2">
    <name type="scientific">Pistacia atlantica</name>
    <dbReference type="NCBI Taxonomy" id="434234"/>
    <lineage>
        <taxon>Eukaryota</taxon>
        <taxon>Viridiplantae</taxon>
        <taxon>Streptophyta</taxon>
        <taxon>Embryophyta</taxon>
        <taxon>Tracheophyta</taxon>
        <taxon>Spermatophyta</taxon>
        <taxon>Magnoliopsida</taxon>
        <taxon>eudicotyledons</taxon>
        <taxon>Gunneridae</taxon>
        <taxon>Pentapetalae</taxon>
        <taxon>rosids</taxon>
        <taxon>malvids</taxon>
        <taxon>Sapindales</taxon>
        <taxon>Anacardiaceae</taxon>
        <taxon>Pistacia</taxon>
    </lineage>
</organism>
<dbReference type="EMBL" id="CM047909">
    <property type="protein sequence ID" value="KAJ0080195.1"/>
    <property type="molecule type" value="Genomic_DNA"/>
</dbReference>
<name>A0ACC0ZY90_9ROSI</name>
<reference evidence="2" key="1">
    <citation type="journal article" date="2023" name="G3 (Bethesda)">
        <title>Genome assembly and association tests identify interacting loci associated with vigor, precocity, and sex in interspecific pistachio rootstocks.</title>
        <authorList>
            <person name="Palmer W."/>
            <person name="Jacygrad E."/>
            <person name="Sagayaradj S."/>
            <person name="Cavanaugh K."/>
            <person name="Han R."/>
            <person name="Bertier L."/>
            <person name="Beede B."/>
            <person name="Kafkas S."/>
            <person name="Golino D."/>
            <person name="Preece J."/>
            <person name="Michelmore R."/>
        </authorList>
    </citation>
    <scope>NUCLEOTIDE SEQUENCE [LARGE SCALE GENOMIC DNA]</scope>
</reference>
<sequence>MAIARTGVYVDDYLEYASTLPAELQRLLNTIRELDERSHYLAKHQNLLNKGCDSQPMGPKKGNGSNGNEEEEVMEKTRKDIEANQDNALNLCTEKVLLARQAYELYKLSLFGDVVFGIGSCNILVKAVKSTAYEACAKVDEVLHALGTI</sequence>
<proteinExistence type="predicted"/>
<evidence type="ECO:0000313" key="1">
    <source>
        <dbReference type="EMBL" id="KAJ0080195.1"/>
    </source>
</evidence>
<evidence type="ECO:0000313" key="2">
    <source>
        <dbReference type="Proteomes" id="UP001164250"/>
    </source>
</evidence>
<dbReference type="Proteomes" id="UP001164250">
    <property type="component" value="Chromosome 13"/>
</dbReference>
<comment type="caution">
    <text evidence="1">The sequence shown here is derived from an EMBL/GenBank/DDBJ whole genome shotgun (WGS) entry which is preliminary data.</text>
</comment>
<accession>A0ACC0ZY90</accession>
<keyword evidence="2" id="KW-1185">Reference proteome</keyword>